<gene>
    <name evidence="6" type="ORF">YK48G_08760</name>
</gene>
<dbReference type="Gene3D" id="3.40.720.10">
    <property type="entry name" value="Alkaline Phosphatase, subunit A"/>
    <property type="match status" value="1"/>
</dbReference>
<dbReference type="SUPFAM" id="SSF53649">
    <property type="entry name" value="Alkaline phosphatase-like"/>
    <property type="match status" value="1"/>
</dbReference>
<keyword evidence="7" id="KW-1185">Reference proteome</keyword>
<feature type="domain" description="Metalloenzyme" evidence="5">
    <location>
        <begin position="6"/>
        <end position="263"/>
    </location>
</feature>
<dbReference type="InterPro" id="IPR006124">
    <property type="entry name" value="Metalloenzyme"/>
</dbReference>
<reference evidence="6 7" key="1">
    <citation type="journal article" date="2021" name="Int. J. Syst. Evol. Microbiol.">
        <title>Lentilactobacillus fungorum sp. nov., isolated from spent mushroom substrates.</title>
        <authorList>
            <person name="Tohno M."/>
            <person name="Tanizawa Y."/>
            <person name="Kojima Y."/>
            <person name="Sakamoto M."/>
            <person name="Ohkuma M."/>
            <person name="Kobayashi H."/>
        </authorList>
    </citation>
    <scope>NUCLEOTIDE SEQUENCE [LARGE SCALE GENOMIC DNA]</scope>
    <source>
        <strain evidence="6 7">YK48G</strain>
    </source>
</reference>
<dbReference type="Pfam" id="PF01676">
    <property type="entry name" value="Metalloenzyme"/>
    <property type="match status" value="1"/>
</dbReference>
<keyword evidence="4" id="KW-0413">Isomerase</keyword>
<dbReference type="RefSeq" id="WP_203629494.1">
    <property type="nucleotide sequence ID" value="NZ_BNJR01000008.1"/>
</dbReference>
<dbReference type="InterPro" id="IPR010045">
    <property type="entry name" value="DeoB"/>
</dbReference>
<dbReference type="EMBL" id="BNJR01000008">
    <property type="protein sequence ID" value="GHP13451.1"/>
    <property type="molecule type" value="Genomic_DNA"/>
</dbReference>
<dbReference type="PANTHER" id="PTHR21110:SF0">
    <property type="entry name" value="PHOSPHOPENTOMUTASE"/>
    <property type="match status" value="1"/>
</dbReference>
<organism evidence="6 7">
    <name type="scientific">Lentilactobacillus fungorum</name>
    <dbReference type="NCBI Taxonomy" id="2201250"/>
    <lineage>
        <taxon>Bacteria</taxon>
        <taxon>Bacillati</taxon>
        <taxon>Bacillota</taxon>
        <taxon>Bacilli</taxon>
        <taxon>Lactobacillales</taxon>
        <taxon>Lactobacillaceae</taxon>
        <taxon>Lentilactobacillus</taxon>
    </lineage>
</organism>
<name>A0ABQ3VZJ9_9LACO</name>
<evidence type="ECO:0000256" key="1">
    <source>
        <dbReference type="ARBA" id="ARBA00010373"/>
    </source>
</evidence>
<keyword evidence="2" id="KW-0479">Metal-binding</keyword>
<comment type="caution">
    <text evidence="6">The sequence shown here is derived from an EMBL/GenBank/DDBJ whole genome shotgun (WGS) entry which is preliminary data.</text>
</comment>
<comment type="similarity">
    <text evidence="1">Belongs to the phosphopentomutase family.</text>
</comment>
<dbReference type="Proteomes" id="UP000604765">
    <property type="component" value="Unassembled WGS sequence"/>
</dbReference>
<protein>
    <recommendedName>
        <fullName evidence="5">Metalloenzyme domain-containing protein</fullName>
    </recommendedName>
</protein>
<proteinExistence type="inferred from homology"/>
<evidence type="ECO:0000256" key="2">
    <source>
        <dbReference type="ARBA" id="ARBA00022723"/>
    </source>
</evidence>
<evidence type="ECO:0000256" key="4">
    <source>
        <dbReference type="ARBA" id="ARBA00023235"/>
    </source>
</evidence>
<dbReference type="PANTHER" id="PTHR21110">
    <property type="entry name" value="PHOSPHOPENTOMUTASE"/>
    <property type="match status" value="1"/>
</dbReference>
<evidence type="ECO:0000313" key="6">
    <source>
        <dbReference type="EMBL" id="GHP13451.1"/>
    </source>
</evidence>
<evidence type="ECO:0000256" key="3">
    <source>
        <dbReference type="ARBA" id="ARBA00023211"/>
    </source>
</evidence>
<keyword evidence="3" id="KW-0464">Manganese</keyword>
<dbReference type="InterPro" id="IPR017850">
    <property type="entry name" value="Alkaline_phosphatase_core_sf"/>
</dbReference>
<sequence>MDFQRVIIVDLSALGIGQASDADQFNSVGADMLGHIAARTGERFKLPTLSRLGLGNSRFGDPIVGIPPVEAPLGYFGKVRLAANANKLNTGLREMFDYQSDVRITSAIDSVVYNGNAALRSVVISHYNSYIFNQDLATILTANNDVSAFKKLHEQVIVPSSGLVYMRTMGLQECCRQADIEGCAKSLRYVDQQLARLINELYRTDLLVITSSFANDPTFSTTPTREYLPLIVYTPSGSTGYSLGVRASFADIAATITDVFNLDVSQSFIGSSFLGELA</sequence>
<accession>A0ABQ3VZJ9</accession>
<evidence type="ECO:0000259" key="5">
    <source>
        <dbReference type="Pfam" id="PF01676"/>
    </source>
</evidence>
<evidence type="ECO:0000313" key="7">
    <source>
        <dbReference type="Proteomes" id="UP000604765"/>
    </source>
</evidence>